<feature type="domain" description="GST C-terminal" evidence="2">
    <location>
        <begin position="86"/>
        <end position="202"/>
    </location>
</feature>
<dbReference type="SUPFAM" id="SSF52833">
    <property type="entry name" value="Thioredoxin-like"/>
    <property type="match status" value="1"/>
</dbReference>
<evidence type="ECO:0000259" key="2">
    <source>
        <dbReference type="PROSITE" id="PS50405"/>
    </source>
</evidence>
<dbReference type="SUPFAM" id="SSF47616">
    <property type="entry name" value="GST C-terminal domain-like"/>
    <property type="match status" value="1"/>
</dbReference>
<dbReference type="KEGG" id="swi:Swit_1437"/>
<dbReference type="PANTHER" id="PTHR44051">
    <property type="entry name" value="GLUTATHIONE S-TRANSFERASE-RELATED"/>
    <property type="match status" value="1"/>
</dbReference>
<dbReference type="Pfam" id="PF13417">
    <property type="entry name" value="GST_N_3"/>
    <property type="match status" value="1"/>
</dbReference>
<dbReference type="OrthoDB" id="5293590at2"/>
<dbReference type="Pfam" id="PF13410">
    <property type="entry name" value="GST_C_2"/>
    <property type="match status" value="1"/>
</dbReference>
<accession>A0A9J9HA40</accession>
<dbReference type="SFLD" id="SFLDG00358">
    <property type="entry name" value="Main_(cytGST)"/>
    <property type="match status" value="1"/>
</dbReference>
<evidence type="ECO:0000259" key="1">
    <source>
        <dbReference type="PROSITE" id="PS50404"/>
    </source>
</evidence>
<evidence type="ECO:0000313" key="4">
    <source>
        <dbReference type="Proteomes" id="UP000001989"/>
    </source>
</evidence>
<reference evidence="3 4" key="1">
    <citation type="journal article" date="2010" name="J. Bacteriol.">
        <title>Genome sequence of the dioxin-mineralizing bacterium Sphingomonas wittichii RW1.</title>
        <authorList>
            <person name="Miller T.R."/>
            <person name="Delcher A.L."/>
            <person name="Salzberg S.L."/>
            <person name="Saunders E."/>
            <person name="Detter J.C."/>
            <person name="Halden R.U."/>
        </authorList>
    </citation>
    <scope>NUCLEOTIDE SEQUENCE [LARGE SCALE GENOMIC DNA]</scope>
    <source>
        <strain evidence="4">DSM 6014 / CCUG 31198 / JCM 15750 / NBRC 105917 / EY 4224 / RW1</strain>
    </source>
</reference>
<dbReference type="PANTHER" id="PTHR44051:SF8">
    <property type="entry name" value="GLUTATHIONE S-TRANSFERASE GSTA"/>
    <property type="match status" value="1"/>
</dbReference>
<dbReference type="InterPro" id="IPR010987">
    <property type="entry name" value="Glutathione-S-Trfase_C-like"/>
</dbReference>
<dbReference type="InterPro" id="IPR036282">
    <property type="entry name" value="Glutathione-S-Trfase_C_sf"/>
</dbReference>
<dbReference type="Gene3D" id="1.20.1050.10">
    <property type="match status" value="1"/>
</dbReference>
<dbReference type="Gene3D" id="3.40.30.10">
    <property type="entry name" value="Glutaredoxin"/>
    <property type="match status" value="1"/>
</dbReference>
<dbReference type="PROSITE" id="PS50404">
    <property type="entry name" value="GST_NTER"/>
    <property type="match status" value="1"/>
</dbReference>
<dbReference type="InterPro" id="IPR040079">
    <property type="entry name" value="Glutathione_S-Trfase"/>
</dbReference>
<dbReference type="CDD" id="cd03051">
    <property type="entry name" value="GST_N_GTT2_like"/>
    <property type="match status" value="1"/>
</dbReference>
<dbReference type="AlphaFoldDB" id="A0A9J9HA40"/>
<name>A0A9J9HA40_RHIWR</name>
<proteinExistence type="predicted"/>
<dbReference type="EMBL" id="CP000699">
    <property type="protein sequence ID" value="ABQ67801.1"/>
    <property type="molecule type" value="Genomic_DNA"/>
</dbReference>
<feature type="domain" description="GST N-terminal" evidence="1">
    <location>
        <begin position="1"/>
        <end position="81"/>
    </location>
</feature>
<dbReference type="PROSITE" id="PS50405">
    <property type="entry name" value="GST_CTER"/>
    <property type="match status" value="1"/>
</dbReference>
<dbReference type="SFLD" id="SFLDS00019">
    <property type="entry name" value="Glutathione_Transferase_(cytos"/>
    <property type="match status" value="1"/>
</dbReference>
<dbReference type="InterPro" id="IPR004045">
    <property type="entry name" value="Glutathione_S-Trfase_N"/>
</dbReference>
<dbReference type="InterPro" id="IPR034345">
    <property type="entry name" value="Gtt2-like_N"/>
</dbReference>
<organism evidence="3 4">
    <name type="scientific">Rhizorhabdus wittichii (strain DSM 6014 / CCUG 31198 / JCM 15750 / NBRC 105917 / EY 4224 / RW1)</name>
    <name type="common">Sphingomonas wittichii</name>
    <dbReference type="NCBI Taxonomy" id="392499"/>
    <lineage>
        <taxon>Bacteria</taxon>
        <taxon>Pseudomonadati</taxon>
        <taxon>Pseudomonadota</taxon>
        <taxon>Alphaproteobacteria</taxon>
        <taxon>Sphingomonadales</taxon>
        <taxon>Sphingomonadaceae</taxon>
        <taxon>Rhizorhabdus</taxon>
    </lineage>
</organism>
<gene>
    <name evidence="3" type="ordered locus">Swit_1437</name>
</gene>
<protein>
    <submittedName>
        <fullName evidence="3">Glutathione S-transferase, N-terminal domain</fullName>
    </submittedName>
</protein>
<keyword evidence="4" id="KW-1185">Reference proteome</keyword>
<dbReference type="Proteomes" id="UP000001989">
    <property type="component" value="Chromosome"/>
</dbReference>
<evidence type="ECO:0000313" key="3">
    <source>
        <dbReference type="EMBL" id="ABQ67801.1"/>
    </source>
</evidence>
<sequence>MKLHTNRTGANCRRVAIYLAEKGLAIEAVHLDLSSGELKTPAFRAINPAGLVPVLELDDGSYLPESTAIIEYLEELHPEPCLIGTTPRHRAHVRAIERIASDLGVLTIAAMQHTHPYFAARLKQEPSVGAALQGLVDQHLTTLERHIGDFPFLAGERLTIADIVLFPLFQTCRERMGIPFGAEQPRLSAWYDRFAKRPSAQY</sequence>
<dbReference type="InterPro" id="IPR036249">
    <property type="entry name" value="Thioredoxin-like_sf"/>
</dbReference>